<keyword evidence="3" id="KW-1185">Reference proteome</keyword>
<comment type="caution">
    <text evidence="2">The sequence shown here is derived from an EMBL/GenBank/DDBJ whole genome shotgun (WGS) entry which is preliminary data.</text>
</comment>
<dbReference type="EMBL" id="AQHW01000015">
    <property type="protein sequence ID" value="KKB55073.1"/>
    <property type="molecule type" value="Genomic_DNA"/>
</dbReference>
<organism evidence="2 3">
    <name type="scientific">Parabacteroides gordonii MS-1 = DSM 23371</name>
    <dbReference type="NCBI Taxonomy" id="1203610"/>
    <lineage>
        <taxon>Bacteria</taxon>
        <taxon>Pseudomonadati</taxon>
        <taxon>Bacteroidota</taxon>
        <taxon>Bacteroidia</taxon>
        <taxon>Bacteroidales</taxon>
        <taxon>Tannerellaceae</taxon>
        <taxon>Parabacteroides</taxon>
    </lineage>
</organism>
<keyword evidence="1" id="KW-1133">Transmembrane helix</keyword>
<evidence type="ECO:0000313" key="2">
    <source>
        <dbReference type="EMBL" id="KKB55073.1"/>
    </source>
</evidence>
<accession>A0A0F5JBJ0</accession>
<gene>
    <name evidence="2" type="ORF">HMPREF1536_02526</name>
</gene>
<dbReference type="HOGENOM" id="CLU_195775_0_0_10"/>
<dbReference type="RefSeq" id="WP_028729883.1">
    <property type="nucleotide sequence ID" value="NZ_KE386764.1"/>
</dbReference>
<keyword evidence="1" id="KW-0812">Transmembrane</keyword>
<evidence type="ECO:0000256" key="1">
    <source>
        <dbReference type="SAM" id="Phobius"/>
    </source>
</evidence>
<dbReference type="Proteomes" id="UP000033035">
    <property type="component" value="Unassembled WGS sequence"/>
</dbReference>
<dbReference type="AlphaFoldDB" id="A0A0F5JBJ0"/>
<dbReference type="STRING" id="1203610.HMPREF1536_02526"/>
<sequence>MGTWEKQQEVKREGREKDKIRREVLAKYFYDLSKLMFVAIVLGEMLILQKDISDSSGWLMIVFGGSFTYLLAWIGNKILK</sequence>
<dbReference type="PATRIC" id="fig|1203610.3.peg.2594"/>
<evidence type="ECO:0000313" key="3">
    <source>
        <dbReference type="Proteomes" id="UP000033035"/>
    </source>
</evidence>
<feature type="transmembrane region" description="Helical" evidence="1">
    <location>
        <begin position="28"/>
        <end position="49"/>
    </location>
</feature>
<protein>
    <submittedName>
        <fullName evidence="2">Uncharacterized protein</fullName>
    </submittedName>
</protein>
<proteinExistence type="predicted"/>
<reference evidence="2 3" key="1">
    <citation type="submission" date="2013-04" db="EMBL/GenBank/DDBJ databases">
        <title>The Genome Sequence of Parabacteroides gordonii DSM 23371.</title>
        <authorList>
            <consortium name="The Broad Institute Genomics Platform"/>
            <person name="Earl A."/>
            <person name="Ward D."/>
            <person name="Feldgarden M."/>
            <person name="Gevers D."/>
            <person name="Martens E."/>
            <person name="Sakamoto M."/>
            <person name="Benno Y."/>
            <person name="Suzuki N."/>
            <person name="Matsunaga N."/>
            <person name="Koshihara K."/>
            <person name="Seki M."/>
            <person name="Komiya H."/>
            <person name="Walker B."/>
            <person name="Young S."/>
            <person name="Zeng Q."/>
            <person name="Gargeya S."/>
            <person name="Fitzgerald M."/>
            <person name="Haas B."/>
            <person name="Abouelleil A."/>
            <person name="Allen A.W."/>
            <person name="Alvarado L."/>
            <person name="Arachchi H.M."/>
            <person name="Berlin A.M."/>
            <person name="Chapman S.B."/>
            <person name="Gainer-Dewar J."/>
            <person name="Goldberg J."/>
            <person name="Griggs A."/>
            <person name="Gujja S."/>
            <person name="Hansen M."/>
            <person name="Howarth C."/>
            <person name="Imamovic A."/>
            <person name="Ireland A."/>
            <person name="Larimer J."/>
            <person name="McCowan C."/>
            <person name="Murphy C."/>
            <person name="Pearson M."/>
            <person name="Poon T.W."/>
            <person name="Priest M."/>
            <person name="Roberts A."/>
            <person name="Saif S."/>
            <person name="Shea T."/>
            <person name="Sisk P."/>
            <person name="Sykes S."/>
            <person name="Wortman J."/>
            <person name="Nusbaum C."/>
            <person name="Birren B."/>
        </authorList>
    </citation>
    <scope>NUCLEOTIDE SEQUENCE [LARGE SCALE GENOMIC DNA]</scope>
    <source>
        <strain evidence="2 3">MS-1</strain>
    </source>
</reference>
<feature type="transmembrane region" description="Helical" evidence="1">
    <location>
        <begin position="55"/>
        <end position="74"/>
    </location>
</feature>
<name>A0A0F5JBJ0_9BACT</name>
<keyword evidence="1" id="KW-0472">Membrane</keyword>